<dbReference type="InParanoid" id="A5DDZ0"/>
<dbReference type="KEGG" id="pgu:PGUG_01491"/>
<proteinExistence type="predicted"/>
<dbReference type="GeneID" id="5127445"/>
<dbReference type="eggNOG" id="ENOG502S09K">
    <property type="taxonomic scope" value="Eukaryota"/>
</dbReference>
<gene>
    <name evidence="3" type="ORF">PGUG_01491</name>
</gene>
<keyword evidence="4" id="KW-1185">Reference proteome</keyword>
<dbReference type="OMA" id="YAYVIVK"/>
<keyword evidence="2" id="KW-1133">Transmembrane helix</keyword>
<evidence type="ECO:0000313" key="3">
    <source>
        <dbReference type="EMBL" id="EDK37393.2"/>
    </source>
</evidence>
<dbReference type="PANTHER" id="PTHR28002:SF1">
    <property type="entry name" value="MIOREX COMPLEX COMPONENT 11"/>
    <property type="match status" value="1"/>
</dbReference>
<dbReference type="RefSeq" id="XP_001485820.2">
    <property type="nucleotide sequence ID" value="XM_001485770.1"/>
</dbReference>
<dbReference type="EMBL" id="CH408156">
    <property type="protein sequence ID" value="EDK37393.2"/>
    <property type="molecule type" value="Genomic_DNA"/>
</dbReference>
<name>A5DDZ0_PICGU</name>
<evidence type="ECO:0000256" key="2">
    <source>
        <dbReference type="SAM" id="Phobius"/>
    </source>
</evidence>
<dbReference type="VEuPathDB" id="FungiDB:PGUG_01491"/>
<dbReference type="OrthoDB" id="5580261at2759"/>
<feature type="transmembrane region" description="Helical" evidence="2">
    <location>
        <begin position="71"/>
        <end position="93"/>
    </location>
</feature>
<dbReference type="AlphaFoldDB" id="A5DDZ0"/>
<reference evidence="3 4" key="1">
    <citation type="journal article" date="2009" name="Nature">
        <title>Evolution of pathogenicity and sexual reproduction in eight Candida genomes.</title>
        <authorList>
            <person name="Butler G."/>
            <person name="Rasmussen M.D."/>
            <person name="Lin M.F."/>
            <person name="Santos M.A."/>
            <person name="Sakthikumar S."/>
            <person name="Munro C.A."/>
            <person name="Rheinbay E."/>
            <person name="Grabherr M."/>
            <person name="Forche A."/>
            <person name="Reedy J.L."/>
            <person name="Agrafioti I."/>
            <person name="Arnaud M.B."/>
            <person name="Bates S."/>
            <person name="Brown A.J."/>
            <person name="Brunke S."/>
            <person name="Costanzo M.C."/>
            <person name="Fitzpatrick D.A."/>
            <person name="de Groot P.W."/>
            <person name="Harris D."/>
            <person name="Hoyer L.L."/>
            <person name="Hube B."/>
            <person name="Klis F.M."/>
            <person name="Kodira C."/>
            <person name="Lennard N."/>
            <person name="Logue M.E."/>
            <person name="Martin R."/>
            <person name="Neiman A.M."/>
            <person name="Nikolaou E."/>
            <person name="Quail M.A."/>
            <person name="Quinn J."/>
            <person name="Santos M.C."/>
            <person name="Schmitzberger F.F."/>
            <person name="Sherlock G."/>
            <person name="Shah P."/>
            <person name="Silverstein K.A."/>
            <person name="Skrzypek M.S."/>
            <person name="Soll D."/>
            <person name="Staggs R."/>
            <person name="Stansfield I."/>
            <person name="Stumpf M.P."/>
            <person name="Sudbery P.E."/>
            <person name="Srikantha T."/>
            <person name="Zeng Q."/>
            <person name="Berman J."/>
            <person name="Berriman M."/>
            <person name="Heitman J."/>
            <person name="Gow N.A."/>
            <person name="Lorenz M.C."/>
            <person name="Birren B.W."/>
            <person name="Kellis M."/>
            <person name="Cuomo C.A."/>
        </authorList>
    </citation>
    <scope>NUCLEOTIDE SEQUENCE [LARGE SCALE GENOMIC DNA]</scope>
    <source>
        <strain evidence="4">ATCC 6260 / CBS 566 / DSM 6381 / JCM 1539 / NBRC 10279 / NRRL Y-324</strain>
    </source>
</reference>
<feature type="region of interest" description="Disordered" evidence="1">
    <location>
        <begin position="186"/>
        <end position="208"/>
    </location>
</feature>
<feature type="compositionally biased region" description="Basic residues" evidence="1">
    <location>
        <begin position="199"/>
        <end position="208"/>
    </location>
</feature>
<sequence>MLMLTPVRFRVFSPRIPLLGRASLHSSPLLSQKLPPNTPVTPPSGSKILDKIPRFLHPWTKQFVNAPISHVTSFLILHEITAIVPLVGIWYLFHHYNWMIPMDLPHWAIQKGTAVIDKSMARFDFGDYSLQEKARFIMEGAYSYVLVKAMFPVRLFFSLTMMPFFAKYVVIPSTGIFRRLFKKKPTAASSPVPAEPQLKPKKVNKPRL</sequence>
<evidence type="ECO:0000313" key="4">
    <source>
        <dbReference type="Proteomes" id="UP000001997"/>
    </source>
</evidence>
<dbReference type="Pfam" id="PF10306">
    <property type="entry name" value="FLILHELTA"/>
    <property type="match status" value="1"/>
</dbReference>
<dbReference type="InterPro" id="IPR018811">
    <property type="entry name" value="MRX11"/>
</dbReference>
<dbReference type="Proteomes" id="UP000001997">
    <property type="component" value="Unassembled WGS sequence"/>
</dbReference>
<dbReference type="FunCoup" id="A5DDZ0">
    <property type="interactions" value="9"/>
</dbReference>
<organism evidence="3 4">
    <name type="scientific">Meyerozyma guilliermondii (strain ATCC 6260 / CBS 566 / DSM 6381 / JCM 1539 / NBRC 10279 / NRRL Y-324)</name>
    <name type="common">Yeast</name>
    <name type="synonym">Candida guilliermondii</name>
    <dbReference type="NCBI Taxonomy" id="294746"/>
    <lineage>
        <taxon>Eukaryota</taxon>
        <taxon>Fungi</taxon>
        <taxon>Dikarya</taxon>
        <taxon>Ascomycota</taxon>
        <taxon>Saccharomycotina</taxon>
        <taxon>Pichiomycetes</taxon>
        <taxon>Debaryomycetaceae</taxon>
        <taxon>Meyerozyma</taxon>
    </lineage>
</organism>
<dbReference type="PANTHER" id="PTHR28002">
    <property type="entry name" value="MIOREX COMPLEX COMPONENT 11"/>
    <property type="match status" value="1"/>
</dbReference>
<keyword evidence="2" id="KW-0812">Transmembrane</keyword>
<evidence type="ECO:0000256" key="1">
    <source>
        <dbReference type="SAM" id="MobiDB-lite"/>
    </source>
</evidence>
<dbReference type="HOGENOM" id="CLU_071379_3_0_1"/>
<feature type="transmembrane region" description="Helical" evidence="2">
    <location>
        <begin position="155"/>
        <end position="177"/>
    </location>
</feature>
<protein>
    <submittedName>
        <fullName evidence="3">Uncharacterized protein</fullName>
    </submittedName>
</protein>
<accession>A5DDZ0</accession>
<keyword evidence="2" id="KW-0472">Membrane</keyword>
<dbReference type="GO" id="GO:0005739">
    <property type="term" value="C:mitochondrion"/>
    <property type="evidence" value="ECO:0007669"/>
    <property type="project" value="TreeGrafter"/>
</dbReference>